<organism evidence="4 5">
    <name type="scientific">Candidatus Nealsonbacteria bacterium CG02_land_8_20_14_3_00_37_10</name>
    <dbReference type="NCBI Taxonomy" id="1974699"/>
    <lineage>
        <taxon>Bacteria</taxon>
        <taxon>Candidatus Nealsoniibacteriota</taxon>
    </lineage>
</organism>
<dbReference type="SUPFAM" id="SSF51735">
    <property type="entry name" value="NAD(P)-binding Rossmann-fold domains"/>
    <property type="match status" value="1"/>
</dbReference>
<evidence type="ECO:0000259" key="3">
    <source>
        <dbReference type="Pfam" id="PF16363"/>
    </source>
</evidence>
<comment type="similarity">
    <text evidence="1">Belongs to the NAD(P)-dependent epimerase/dehydratase family.</text>
</comment>
<reference evidence="5" key="1">
    <citation type="submission" date="2017-09" db="EMBL/GenBank/DDBJ databases">
        <title>Depth-based differentiation of microbial function through sediment-hosted aquifers and enrichment of novel symbionts in the deep terrestrial subsurface.</title>
        <authorList>
            <person name="Probst A.J."/>
            <person name="Ladd B."/>
            <person name="Jarett J.K."/>
            <person name="Geller-Mcgrath D.E."/>
            <person name="Sieber C.M.K."/>
            <person name="Emerson J.B."/>
            <person name="Anantharaman K."/>
            <person name="Thomas B.C."/>
            <person name="Malmstrom R."/>
            <person name="Stieglmeier M."/>
            <person name="Klingl A."/>
            <person name="Woyke T."/>
            <person name="Ryan C.M."/>
            <person name="Banfield J.F."/>
        </authorList>
    </citation>
    <scope>NUCLEOTIDE SEQUENCE [LARGE SCALE GENOMIC DNA]</scope>
</reference>
<dbReference type="AlphaFoldDB" id="A0A2M7D966"/>
<evidence type="ECO:0000313" key="5">
    <source>
        <dbReference type="Proteomes" id="UP000230864"/>
    </source>
</evidence>
<gene>
    <name evidence="4" type="ORF">COS25_02450</name>
</gene>
<evidence type="ECO:0000256" key="2">
    <source>
        <dbReference type="ARBA" id="ARBA00018569"/>
    </source>
</evidence>
<dbReference type="Gene3D" id="3.40.50.720">
    <property type="entry name" value="NAD(P)-binding Rossmann-like Domain"/>
    <property type="match status" value="1"/>
</dbReference>
<dbReference type="PANTHER" id="PTHR43725:SF53">
    <property type="entry name" value="UDP-ARABINOSE 4-EPIMERASE 1"/>
    <property type="match status" value="1"/>
</dbReference>
<feature type="non-terminal residue" evidence="4">
    <location>
        <position position="1"/>
    </location>
</feature>
<dbReference type="GO" id="GO:0033320">
    <property type="term" value="P:UDP-D-xylose biosynthetic process"/>
    <property type="evidence" value="ECO:0007669"/>
    <property type="project" value="UniProtKB-UniPathway"/>
</dbReference>
<evidence type="ECO:0000256" key="1">
    <source>
        <dbReference type="ARBA" id="ARBA00007637"/>
    </source>
</evidence>
<comment type="caution">
    <text evidence="4">The sequence shown here is derived from an EMBL/GenBank/DDBJ whole genome shotgun (WGS) entry which is preliminary data.</text>
</comment>
<dbReference type="EMBL" id="PETZ01000052">
    <property type="protein sequence ID" value="PIV44954.1"/>
    <property type="molecule type" value="Genomic_DNA"/>
</dbReference>
<dbReference type="Pfam" id="PF16363">
    <property type="entry name" value="GDP_Man_Dehyd"/>
    <property type="match status" value="1"/>
</dbReference>
<dbReference type="InterPro" id="IPR016040">
    <property type="entry name" value="NAD(P)-bd_dom"/>
</dbReference>
<feature type="domain" description="NAD(P)-binding" evidence="3">
    <location>
        <begin position="8"/>
        <end position="118"/>
    </location>
</feature>
<name>A0A2M7D966_9BACT</name>
<protein>
    <recommendedName>
        <fullName evidence="2">UDP-glucose 4-epimerase</fullName>
    </recommendedName>
</protein>
<dbReference type="Proteomes" id="UP000230864">
    <property type="component" value="Unassembled WGS sequence"/>
</dbReference>
<evidence type="ECO:0000313" key="4">
    <source>
        <dbReference type="EMBL" id="PIV44954.1"/>
    </source>
</evidence>
<proteinExistence type="inferred from homology"/>
<dbReference type="InterPro" id="IPR036291">
    <property type="entry name" value="NAD(P)-bd_dom_sf"/>
</dbReference>
<sequence>VARHIFGGKLSYIGYGGTGKQVRDFIHIDDLFDILNIQLNDIEKFNGNTYNIGGEFENSVSLKELTEICEKITGKKIKIDSIKENRPADLKLFITDCGKIKKLTGWKPKKNAEETIKDIADWINENKESLKSILA</sequence>
<accession>A0A2M7D966</accession>
<dbReference type="UniPathway" id="UPA00796">
    <property type="reaction ID" value="UER00771"/>
</dbReference>
<dbReference type="PANTHER" id="PTHR43725">
    <property type="entry name" value="UDP-GLUCOSE 4-EPIMERASE"/>
    <property type="match status" value="1"/>
</dbReference>